<organism evidence="1">
    <name type="scientific">marine sediment metagenome</name>
    <dbReference type="NCBI Taxonomy" id="412755"/>
    <lineage>
        <taxon>unclassified sequences</taxon>
        <taxon>metagenomes</taxon>
        <taxon>ecological metagenomes</taxon>
    </lineage>
</organism>
<dbReference type="AlphaFoldDB" id="X0XX24"/>
<gene>
    <name evidence="1" type="ORF">S01H1_63977</name>
</gene>
<sequence>MVELKEIKAQVKRNAICLECLLQTDCLDNYPKVGCPAFRFLKRIAEDMQ</sequence>
<accession>X0XX24</accession>
<reference evidence="1" key="1">
    <citation type="journal article" date="2014" name="Front. Microbiol.">
        <title>High frequency of phylogenetically diverse reductive dehalogenase-homologous genes in deep subseafloor sedimentary metagenomes.</title>
        <authorList>
            <person name="Kawai M."/>
            <person name="Futagami T."/>
            <person name="Toyoda A."/>
            <person name="Takaki Y."/>
            <person name="Nishi S."/>
            <person name="Hori S."/>
            <person name="Arai W."/>
            <person name="Tsubouchi T."/>
            <person name="Morono Y."/>
            <person name="Uchiyama I."/>
            <person name="Ito T."/>
            <person name="Fujiyama A."/>
            <person name="Inagaki F."/>
            <person name="Takami H."/>
        </authorList>
    </citation>
    <scope>NUCLEOTIDE SEQUENCE</scope>
    <source>
        <strain evidence="1">Expedition CK06-06</strain>
    </source>
</reference>
<name>X0XX24_9ZZZZ</name>
<comment type="caution">
    <text evidence="1">The sequence shown here is derived from an EMBL/GenBank/DDBJ whole genome shotgun (WGS) entry which is preliminary data.</text>
</comment>
<dbReference type="EMBL" id="BARS01042135">
    <property type="protein sequence ID" value="GAG39762.1"/>
    <property type="molecule type" value="Genomic_DNA"/>
</dbReference>
<protein>
    <submittedName>
        <fullName evidence="1">Uncharacterized protein</fullName>
    </submittedName>
</protein>
<proteinExistence type="predicted"/>
<evidence type="ECO:0000313" key="1">
    <source>
        <dbReference type="EMBL" id="GAG39762.1"/>
    </source>
</evidence>